<feature type="domain" description="Nudix hydrolase" evidence="18">
    <location>
        <begin position="98"/>
        <end position="242"/>
    </location>
</feature>
<dbReference type="Ensembl" id="ENSBJAT00000000624.1">
    <property type="protein sequence ID" value="ENSBJAP00000000611.1"/>
    <property type="gene ID" value="ENSBJAG00000000507.1"/>
</dbReference>
<comment type="catalytic activity">
    <reaction evidence="16">
        <text>Ca(2+)(in) = Ca(2+)(out)</text>
        <dbReference type="Rhea" id="RHEA:29671"/>
        <dbReference type="ChEBI" id="CHEBI:29108"/>
    </reaction>
</comment>
<dbReference type="GO" id="GO:0005886">
    <property type="term" value="C:plasma membrane"/>
    <property type="evidence" value="ECO:0007669"/>
    <property type="project" value="UniProtKB-SubCell"/>
</dbReference>
<evidence type="ECO:0000313" key="20">
    <source>
        <dbReference type="Proteomes" id="UP000694555"/>
    </source>
</evidence>
<organism evidence="19 20">
    <name type="scientific">Buteo japonicus</name>
    <dbReference type="NCBI Taxonomy" id="224669"/>
    <lineage>
        <taxon>Eukaryota</taxon>
        <taxon>Metazoa</taxon>
        <taxon>Chordata</taxon>
        <taxon>Craniata</taxon>
        <taxon>Vertebrata</taxon>
        <taxon>Euteleostomi</taxon>
        <taxon>Archelosauria</taxon>
        <taxon>Archosauria</taxon>
        <taxon>Dinosauria</taxon>
        <taxon>Saurischia</taxon>
        <taxon>Theropoda</taxon>
        <taxon>Coelurosauria</taxon>
        <taxon>Aves</taxon>
        <taxon>Neognathae</taxon>
        <taxon>Neoaves</taxon>
        <taxon>Telluraves</taxon>
        <taxon>Accipitrimorphae</taxon>
        <taxon>Accipitriformes</taxon>
        <taxon>Accipitridae</taxon>
        <taxon>Accipitrinae</taxon>
        <taxon>Buteo</taxon>
    </lineage>
</organism>
<dbReference type="InterPro" id="IPR000086">
    <property type="entry name" value="NUDIX_hydrolase_dom"/>
</dbReference>
<keyword evidence="6" id="KW-0107">Calcium channel</keyword>
<dbReference type="AlphaFoldDB" id="A0A8B9YX78"/>
<keyword evidence="10" id="KW-1133">Transmembrane helix</keyword>
<comment type="catalytic activity">
    <reaction evidence="15">
        <text>Na(+)(in) = Na(+)(out)</text>
        <dbReference type="Rhea" id="RHEA:34963"/>
        <dbReference type="ChEBI" id="CHEBI:29101"/>
    </reaction>
</comment>
<name>A0A8B9YX78_9AVES</name>
<evidence type="ECO:0000256" key="12">
    <source>
        <dbReference type="ARBA" id="ARBA00023136"/>
    </source>
</evidence>
<comment type="similarity">
    <text evidence="2">Belongs to the transient receptor (TC 1.A.4) family. LTrpC subfamily. TRPM2 sub-subfamily.</text>
</comment>
<keyword evidence="8" id="KW-0479">Metal-binding</keyword>
<dbReference type="InterPro" id="IPR039989">
    <property type="entry name" value="NUDT9"/>
</dbReference>
<dbReference type="InterPro" id="IPR015797">
    <property type="entry name" value="NUDIX_hydrolase-like_dom_sf"/>
</dbReference>
<reference evidence="19" key="1">
    <citation type="submission" date="2025-08" db="UniProtKB">
        <authorList>
            <consortium name="Ensembl"/>
        </authorList>
    </citation>
    <scope>IDENTIFICATION</scope>
</reference>
<proteinExistence type="inferred from homology"/>
<keyword evidence="14" id="KW-0407">Ion channel</keyword>
<evidence type="ECO:0000256" key="4">
    <source>
        <dbReference type="ARBA" id="ARBA00022475"/>
    </source>
</evidence>
<evidence type="ECO:0000256" key="2">
    <source>
        <dbReference type="ARBA" id="ARBA00009501"/>
    </source>
</evidence>
<dbReference type="GO" id="GO:0046872">
    <property type="term" value="F:metal ion binding"/>
    <property type="evidence" value="ECO:0007669"/>
    <property type="project" value="UniProtKB-KW"/>
</dbReference>
<dbReference type="FunFam" id="3.90.79.10:FF:000047">
    <property type="entry name" value="Transient receptor potential cation channel subfamily M member 2"/>
    <property type="match status" value="1"/>
</dbReference>
<keyword evidence="7" id="KW-0812">Transmembrane</keyword>
<dbReference type="Proteomes" id="UP000694555">
    <property type="component" value="Unplaced"/>
</dbReference>
<dbReference type="PANTHER" id="PTHR13030:SF13">
    <property type="entry name" value="NUDIX HYDROLASE DOMAIN-CONTAINING PROTEIN"/>
    <property type="match status" value="1"/>
</dbReference>
<accession>A0A8B9YX78</accession>
<evidence type="ECO:0000256" key="11">
    <source>
        <dbReference type="ARBA" id="ARBA00023065"/>
    </source>
</evidence>
<evidence type="ECO:0000256" key="8">
    <source>
        <dbReference type="ARBA" id="ARBA00022723"/>
    </source>
</evidence>
<comment type="subcellular location">
    <subcellularLocation>
        <location evidence="1">Cell membrane</location>
        <topology evidence="1">Multi-pass membrane protein</topology>
    </subcellularLocation>
</comment>
<dbReference type="PROSITE" id="PS51462">
    <property type="entry name" value="NUDIX"/>
    <property type="match status" value="1"/>
</dbReference>
<dbReference type="GO" id="GO:0005262">
    <property type="term" value="F:calcium channel activity"/>
    <property type="evidence" value="ECO:0007669"/>
    <property type="project" value="UniProtKB-KW"/>
</dbReference>
<evidence type="ECO:0000256" key="15">
    <source>
        <dbReference type="ARBA" id="ARBA00036239"/>
    </source>
</evidence>
<protein>
    <recommendedName>
        <fullName evidence="17">Transient receptor potential cation channel subfamily M member 2</fullName>
    </recommendedName>
</protein>
<keyword evidence="4" id="KW-1003">Cell membrane</keyword>
<dbReference type="SUPFAM" id="SSF55811">
    <property type="entry name" value="Nudix"/>
    <property type="match status" value="1"/>
</dbReference>
<evidence type="ECO:0000256" key="5">
    <source>
        <dbReference type="ARBA" id="ARBA00022568"/>
    </source>
</evidence>
<evidence type="ECO:0000256" key="3">
    <source>
        <dbReference type="ARBA" id="ARBA00022448"/>
    </source>
</evidence>
<evidence type="ECO:0000259" key="18">
    <source>
        <dbReference type="PROSITE" id="PS51462"/>
    </source>
</evidence>
<keyword evidence="13" id="KW-1015">Disulfide bond</keyword>
<evidence type="ECO:0000256" key="9">
    <source>
        <dbReference type="ARBA" id="ARBA00022837"/>
    </source>
</evidence>
<evidence type="ECO:0000313" key="19">
    <source>
        <dbReference type="Ensembl" id="ENSBJAP00000000611.1"/>
    </source>
</evidence>
<dbReference type="CDD" id="cd03670">
    <property type="entry name" value="NUDIX_ADPRase_Nudt9"/>
    <property type="match status" value="1"/>
</dbReference>
<keyword evidence="11" id="KW-0406">Ion transport</keyword>
<sequence>MKEVDLEGKAEESQPPYHVLARNLLYPGSHTHRFPVPDEKVPWEGFDQCDGLRSGTLALSQPAHSLPARNPMGRTGLRGRGRLRCFGPNHALHPVVTRWRRNLDGSIIRKSLKKMLEVLVAQYPLSDVWALPGGSLEPGETLPLKLKWILRREFWSQFQNLLKQGTEIHKGYLDDPRNTDNAWVETVAVSVHFDNQNDVEMKRLNSFLQGCDPELCIRWQVLDKRIPLHANHKELLHKVSTLLGAYY</sequence>
<evidence type="ECO:0000256" key="10">
    <source>
        <dbReference type="ARBA" id="ARBA00022989"/>
    </source>
</evidence>
<reference evidence="19" key="2">
    <citation type="submission" date="2025-09" db="UniProtKB">
        <authorList>
            <consortium name="Ensembl"/>
        </authorList>
    </citation>
    <scope>IDENTIFICATION</scope>
</reference>
<dbReference type="GO" id="GO:0047631">
    <property type="term" value="F:ADP-ribose diphosphatase activity"/>
    <property type="evidence" value="ECO:0007669"/>
    <property type="project" value="InterPro"/>
</dbReference>
<keyword evidence="20" id="KW-1185">Reference proteome</keyword>
<evidence type="ECO:0000256" key="1">
    <source>
        <dbReference type="ARBA" id="ARBA00004651"/>
    </source>
</evidence>
<keyword evidence="9" id="KW-0106">Calcium</keyword>
<dbReference type="Gene3D" id="3.90.79.10">
    <property type="entry name" value="Nucleoside Triphosphate Pyrophosphohydrolase"/>
    <property type="match status" value="1"/>
</dbReference>
<keyword evidence="5" id="KW-0109">Calcium transport</keyword>
<evidence type="ECO:0000256" key="6">
    <source>
        <dbReference type="ARBA" id="ARBA00022673"/>
    </source>
</evidence>
<evidence type="ECO:0000256" key="7">
    <source>
        <dbReference type="ARBA" id="ARBA00022692"/>
    </source>
</evidence>
<keyword evidence="12" id="KW-0472">Membrane</keyword>
<evidence type="ECO:0000256" key="16">
    <source>
        <dbReference type="ARBA" id="ARBA00036634"/>
    </source>
</evidence>
<keyword evidence="3" id="KW-0813">Transport</keyword>
<evidence type="ECO:0000256" key="13">
    <source>
        <dbReference type="ARBA" id="ARBA00023157"/>
    </source>
</evidence>
<evidence type="ECO:0000256" key="17">
    <source>
        <dbReference type="ARBA" id="ARBA00070987"/>
    </source>
</evidence>
<dbReference type="PANTHER" id="PTHR13030">
    <property type="entry name" value="NUDIX HYDROLASE"/>
    <property type="match status" value="1"/>
</dbReference>
<evidence type="ECO:0000256" key="14">
    <source>
        <dbReference type="ARBA" id="ARBA00023303"/>
    </source>
</evidence>